<dbReference type="PROSITE" id="PS51186">
    <property type="entry name" value="GNAT"/>
    <property type="match status" value="1"/>
</dbReference>
<dbReference type="AlphaFoldDB" id="A0A417XUS2"/>
<keyword evidence="2" id="KW-0808">Transferase</keyword>
<evidence type="ECO:0000313" key="3">
    <source>
        <dbReference type="Proteomes" id="UP000283644"/>
    </source>
</evidence>
<protein>
    <submittedName>
        <fullName evidence="2">N-acetyltransferase</fullName>
    </submittedName>
</protein>
<sequence>MTHAEVATAPRLAPPPLPVRTERLLLRYITAADLDALRYYMDPEVCRYLPFPPADEAALADRVARMAERLAPSEPDDVLALAVVHDGVLVGDVMLRLRTRTDDQSPPSVAEVGWAFAPAYAGRGFATEAARALIALAFDHYPLHRLYANLDPRNERSAALCKRLGMTLEAHLRQDWPEADGTWSDSAVYGLLREEWARG</sequence>
<gene>
    <name evidence="2" type="ORF">D0Z08_25325</name>
</gene>
<organism evidence="2 3">
    <name type="scientific">Nocardioides immobilis</name>
    <dbReference type="NCBI Taxonomy" id="2049295"/>
    <lineage>
        <taxon>Bacteria</taxon>
        <taxon>Bacillati</taxon>
        <taxon>Actinomycetota</taxon>
        <taxon>Actinomycetes</taxon>
        <taxon>Propionibacteriales</taxon>
        <taxon>Nocardioidaceae</taxon>
        <taxon>Nocardioides</taxon>
    </lineage>
</organism>
<evidence type="ECO:0000313" key="2">
    <source>
        <dbReference type="EMBL" id="RHW24239.1"/>
    </source>
</evidence>
<name>A0A417XUS2_9ACTN</name>
<dbReference type="InterPro" id="IPR016181">
    <property type="entry name" value="Acyl_CoA_acyltransferase"/>
</dbReference>
<dbReference type="GO" id="GO:0016747">
    <property type="term" value="F:acyltransferase activity, transferring groups other than amino-acyl groups"/>
    <property type="evidence" value="ECO:0007669"/>
    <property type="project" value="InterPro"/>
</dbReference>
<dbReference type="Proteomes" id="UP000283644">
    <property type="component" value="Unassembled WGS sequence"/>
</dbReference>
<dbReference type="SUPFAM" id="SSF55729">
    <property type="entry name" value="Acyl-CoA N-acyltransferases (Nat)"/>
    <property type="match status" value="1"/>
</dbReference>
<dbReference type="Gene3D" id="3.40.630.30">
    <property type="match status" value="1"/>
</dbReference>
<dbReference type="InterPro" id="IPR000182">
    <property type="entry name" value="GNAT_dom"/>
</dbReference>
<keyword evidence="3" id="KW-1185">Reference proteome</keyword>
<reference evidence="2 3" key="1">
    <citation type="submission" date="2018-09" db="EMBL/GenBank/DDBJ databases">
        <title>Genome sequencing of Nocardioides immobilis CCTCC AB 2017083 for comparison to Nocardioides silvaticus.</title>
        <authorList>
            <person name="Li C."/>
            <person name="Wang G."/>
        </authorList>
    </citation>
    <scope>NUCLEOTIDE SEQUENCE [LARGE SCALE GENOMIC DNA]</scope>
    <source>
        <strain evidence="2 3">CCTCC AB 2017083</strain>
    </source>
</reference>
<dbReference type="InterPro" id="IPR051531">
    <property type="entry name" value="N-acetyltransferase"/>
</dbReference>
<accession>A0A417XUS2</accession>
<feature type="domain" description="N-acetyltransferase" evidence="1">
    <location>
        <begin position="24"/>
        <end position="195"/>
    </location>
</feature>
<dbReference type="EMBL" id="QXGH01000034">
    <property type="protein sequence ID" value="RHW24239.1"/>
    <property type="molecule type" value="Genomic_DNA"/>
</dbReference>
<comment type="caution">
    <text evidence="2">The sequence shown here is derived from an EMBL/GenBank/DDBJ whole genome shotgun (WGS) entry which is preliminary data.</text>
</comment>
<dbReference type="OrthoDB" id="9132139at2"/>
<dbReference type="Pfam" id="PF13302">
    <property type="entry name" value="Acetyltransf_3"/>
    <property type="match status" value="1"/>
</dbReference>
<evidence type="ECO:0000259" key="1">
    <source>
        <dbReference type="PROSITE" id="PS51186"/>
    </source>
</evidence>
<proteinExistence type="predicted"/>
<dbReference type="RefSeq" id="WP_118928066.1">
    <property type="nucleotide sequence ID" value="NZ_QXGH01000034.1"/>
</dbReference>
<dbReference type="PANTHER" id="PTHR43792">
    <property type="entry name" value="GNAT FAMILY, PUTATIVE (AFU_ORTHOLOGUE AFUA_3G00765)-RELATED-RELATED"/>
    <property type="match status" value="1"/>
</dbReference>